<name>A0A2U3AKZ8_9BACL</name>
<evidence type="ECO:0000256" key="1">
    <source>
        <dbReference type="SAM" id="Phobius"/>
    </source>
</evidence>
<proteinExistence type="predicted"/>
<evidence type="ECO:0000313" key="3">
    <source>
        <dbReference type="Proteomes" id="UP000245938"/>
    </source>
</evidence>
<dbReference type="RefSeq" id="WP_109306222.1">
    <property type="nucleotide sequence ID" value="NZ_BJUF01000006.1"/>
</dbReference>
<dbReference type="OrthoDB" id="1651016at2"/>
<accession>A0A2U3AKZ8</accession>
<dbReference type="NCBIfam" id="TIGR02327">
    <property type="entry name" value="int_mem_ywzB"/>
    <property type="match status" value="1"/>
</dbReference>
<dbReference type="AlphaFoldDB" id="A0A2U3AKZ8"/>
<dbReference type="Pfam" id="PF06612">
    <property type="entry name" value="DUF1146"/>
    <property type="match status" value="1"/>
</dbReference>
<protein>
    <recommendedName>
        <fullName evidence="4">DUF1146 domain-containing protein</fullName>
    </recommendedName>
</protein>
<evidence type="ECO:0000313" key="2">
    <source>
        <dbReference type="EMBL" id="PWI25189.1"/>
    </source>
</evidence>
<keyword evidence="1" id="KW-0812">Transmembrane</keyword>
<sequence>MDSISTMVGTNAVLSLVSHIFFVGVSFYALQSLRYEQIFKKGKTFHIQIILIFVSIALGTAVSNFFLQFINWSQQLQYLF</sequence>
<dbReference type="Proteomes" id="UP000245938">
    <property type="component" value="Unassembled WGS sequence"/>
</dbReference>
<feature type="transmembrane region" description="Helical" evidence="1">
    <location>
        <begin position="50"/>
        <end position="70"/>
    </location>
</feature>
<dbReference type="InterPro" id="IPR009526">
    <property type="entry name" value="DUF1146"/>
</dbReference>
<keyword evidence="3" id="KW-1185">Reference proteome</keyword>
<feature type="transmembrane region" description="Helical" evidence="1">
    <location>
        <begin position="12"/>
        <end position="30"/>
    </location>
</feature>
<gene>
    <name evidence="2" type="ORF">DEX24_09640</name>
</gene>
<reference evidence="2 3" key="1">
    <citation type="submission" date="2018-05" db="EMBL/GenBank/DDBJ databases">
        <title>Kurthia sibirica genome sequence.</title>
        <authorList>
            <person name="Maclea K.S."/>
            <person name="Goen A.E."/>
        </authorList>
    </citation>
    <scope>NUCLEOTIDE SEQUENCE [LARGE SCALE GENOMIC DNA]</scope>
    <source>
        <strain evidence="2 3">ATCC 49154</strain>
    </source>
</reference>
<keyword evidence="1" id="KW-1133">Transmembrane helix</keyword>
<organism evidence="2 3">
    <name type="scientific">Kurthia sibirica</name>
    <dbReference type="NCBI Taxonomy" id="202750"/>
    <lineage>
        <taxon>Bacteria</taxon>
        <taxon>Bacillati</taxon>
        <taxon>Bacillota</taxon>
        <taxon>Bacilli</taxon>
        <taxon>Bacillales</taxon>
        <taxon>Caryophanaceae</taxon>
        <taxon>Kurthia</taxon>
    </lineage>
</organism>
<evidence type="ECO:0008006" key="4">
    <source>
        <dbReference type="Google" id="ProtNLM"/>
    </source>
</evidence>
<keyword evidence="1" id="KW-0472">Membrane</keyword>
<comment type="caution">
    <text evidence="2">The sequence shown here is derived from an EMBL/GenBank/DDBJ whole genome shotgun (WGS) entry which is preliminary data.</text>
</comment>
<dbReference type="EMBL" id="QFVR01000011">
    <property type="protein sequence ID" value="PWI25189.1"/>
    <property type="molecule type" value="Genomic_DNA"/>
</dbReference>